<accession>A0AAW5JLM5</accession>
<evidence type="ECO:0000259" key="1">
    <source>
        <dbReference type="PROSITE" id="PS50943"/>
    </source>
</evidence>
<dbReference type="Gene3D" id="1.10.260.40">
    <property type="entry name" value="lambda repressor-like DNA-binding domains"/>
    <property type="match status" value="1"/>
</dbReference>
<dbReference type="InterPro" id="IPR001387">
    <property type="entry name" value="Cro/C1-type_HTH"/>
</dbReference>
<sequence length="83" mass="9358">MKIYSYEGKKNICGERVRARRLRLRMSQSDLAAQLQVAGVLLERDSVSRIEIGARFVADYELMTLARILGVSTDWLLGGTDLL</sequence>
<dbReference type="EMBL" id="JANFYS010000002">
    <property type="protein sequence ID" value="MCQ4769270.1"/>
    <property type="molecule type" value="Genomic_DNA"/>
</dbReference>
<name>A0AAW5JLM5_9FIRM</name>
<evidence type="ECO:0000313" key="2">
    <source>
        <dbReference type="EMBL" id="MCQ4769270.1"/>
    </source>
</evidence>
<reference evidence="2" key="1">
    <citation type="submission" date="2022-06" db="EMBL/GenBank/DDBJ databases">
        <title>Isolation of gut microbiota from human fecal samples.</title>
        <authorList>
            <person name="Pamer E.G."/>
            <person name="Barat B."/>
            <person name="Waligurski E."/>
            <person name="Medina S."/>
            <person name="Paddock L."/>
            <person name="Mostad J."/>
        </authorList>
    </citation>
    <scope>NUCLEOTIDE SEQUENCE</scope>
    <source>
        <strain evidence="2">DFI.9.91</strain>
    </source>
</reference>
<feature type="domain" description="HTH cro/C1-type" evidence="1">
    <location>
        <begin position="17"/>
        <end position="76"/>
    </location>
</feature>
<dbReference type="CDD" id="cd00093">
    <property type="entry name" value="HTH_XRE"/>
    <property type="match status" value="1"/>
</dbReference>
<dbReference type="SUPFAM" id="SSF47413">
    <property type="entry name" value="lambda repressor-like DNA-binding domains"/>
    <property type="match status" value="1"/>
</dbReference>
<dbReference type="InterPro" id="IPR010982">
    <property type="entry name" value="Lambda_DNA-bd_dom_sf"/>
</dbReference>
<dbReference type="RefSeq" id="WP_256303087.1">
    <property type="nucleotide sequence ID" value="NZ_JANFYS010000002.1"/>
</dbReference>
<organism evidence="2 3">
    <name type="scientific">Intestinimonas massiliensis</name>
    <name type="common">ex Afouda et al. 2020</name>
    <dbReference type="NCBI Taxonomy" id="1673721"/>
    <lineage>
        <taxon>Bacteria</taxon>
        <taxon>Bacillati</taxon>
        <taxon>Bacillota</taxon>
        <taxon>Clostridia</taxon>
        <taxon>Eubacteriales</taxon>
        <taxon>Intestinimonas</taxon>
    </lineage>
</organism>
<dbReference type="Proteomes" id="UP001204562">
    <property type="component" value="Unassembled WGS sequence"/>
</dbReference>
<evidence type="ECO:0000313" key="3">
    <source>
        <dbReference type="Proteomes" id="UP001204562"/>
    </source>
</evidence>
<dbReference type="SMART" id="SM00530">
    <property type="entry name" value="HTH_XRE"/>
    <property type="match status" value="1"/>
</dbReference>
<gene>
    <name evidence="2" type="ORF">NE579_02160</name>
</gene>
<comment type="caution">
    <text evidence="2">The sequence shown here is derived from an EMBL/GenBank/DDBJ whole genome shotgun (WGS) entry which is preliminary data.</text>
</comment>
<dbReference type="GO" id="GO:0003677">
    <property type="term" value="F:DNA binding"/>
    <property type="evidence" value="ECO:0007669"/>
    <property type="project" value="InterPro"/>
</dbReference>
<dbReference type="PROSITE" id="PS50943">
    <property type="entry name" value="HTH_CROC1"/>
    <property type="match status" value="1"/>
</dbReference>
<dbReference type="AlphaFoldDB" id="A0AAW5JLM5"/>
<proteinExistence type="predicted"/>
<protein>
    <submittedName>
        <fullName evidence="2">Helix-turn-helix domain-containing protein</fullName>
    </submittedName>
</protein>